<feature type="region of interest" description="Disordered" evidence="1">
    <location>
        <begin position="920"/>
        <end position="944"/>
    </location>
</feature>
<reference evidence="4 5" key="1">
    <citation type="submission" date="2019-04" db="EMBL/GenBank/DDBJ databases">
        <authorList>
            <person name="Van Vliet M D."/>
        </authorList>
    </citation>
    <scope>NUCLEOTIDE SEQUENCE [LARGE SCALE GENOMIC DNA]</scope>
    <source>
        <strain evidence="4 5">F21</strain>
    </source>
</reference>
<evidence type="ECO:0000256" key="2">
    <source>
        <dbReference type="SAM" id="SignalP"/>
    </source>
</evidence>
<evidence type="ECO:0000313" key="4">
    <source>
        <dbReference type="EMBL" id="VGO21228.1"/>
    </source>
</evidence>
<dbReference type="SMART" id="SM00869">
    <property type="entry name" value="Autotransporter"/>
    <property type="match status" value="1"/>
</dbReference>
<organism evidence="4 5">
    <name type="scientific">Pontiella sulfatireligans</name>
    <dbReference type="NCBI Taxonomy" id="2750658"/>
    <lineage>
        <taxon>Bacteria</taxon>
        <taxon>Pseudomonadati</taxon>
        <taxon>Kiritimatiellota</taxon>
        <taxon>Kiritimatiellia</taxon>
        <taxon>Kiritimatiellales</taxon>
        <taxon>Pontiellaceae</taxon>
        <taxon>Pontiella</taxon>
    </lineage>
</organism>
<feature type="signal peptide" evidence="2">
    <location>
        <begin position="1"/>
        <end position="19"/>
    </location>
</feature>
<accession>A0A6C2UM75</accession>
<dbReference type="SUPFAM" id="SSF103515">
    <property type="entry name" value="Autotransporter"/>
    <property type="match status" value="1"/>
</dbReference>
<dbReference type="RefSeq" id="WP_168433368.1">
    <property type="nucleotide sequence ID" value="NZ_CAAHFH010000002.1"/>
</dbReference>
<dbReference type="InterPro" id="IPR006315">
    <property type="entry name" value="OM_autotransptr_brl_dom"/>
</dbReference>
<dbReference type="Gene3D" id="2.40.128.130">
    <property type="entry name" value="Autotransporter beta-domain"/>
    <property type="match status" value="1"/>
</dbReference>
<dbReference type="GO" id="GO:0019867">
    <property type="term" value="C:outer membrane"/>
    <property type="evidence" value="ECO:0007669"/>
    <property type="project" value="InterPro"/>
</dbReference>
<protein>
    <recommendedName>
        <fullName evidence="3">Autotransporter domain-containing protein</fullName>
    </recommendedName>
</protein>
<evidence type="ECO:0000313" key="5">
    <source>
        <dbReference type="Proteomes" id="UP000346198"/>
    </source>
</evidence>
<dbReference type="AlphaFoldDB" id="A0A6C2UM75"/>
<proteinExistence type="predicted"/>
<dbReference type="InterPro" id="IPR036709">
    <property type="entry name" value="Autotransporte_beta_dom_sf"/>
</dbReference>
<gene>
    <name evidence="4" type="ORF">SCARR_03300</name>
</gene>
<keyword evidence="5" id="KW-1185">Reference proteome</keyword>
<evidence type="ECO:0000259" key="3">
    <source>
        <dbReference type="PROSITE" id="PS51208"/>
    </source>
</evidence>
<dbReference type="PROSITE" id="PS51208">
    <property type="entry name" value="AUTOTRANSPORTER"/>
    <property type="match status" value="1"/>
</dbReference>
<dbReference type="Pfam" id="PF03797">
    <property type="entry name" value="Autotransporter"/>
    <property type="match status" value="1"/>
</dbReference>
<keyword evidence="2" id="KW-0732">Signal</keyword>
<dbReference type="InterPro" id="IPR005546">
    <property type="entry name" value="Autotransporte_beta"/>
</dbReference>
<dbReference type="NCBIfam" id="TIGR01414">
    <property type="entry name" value="autotrans_barl"/>
    <property type="match status" value="1"/>
</dbReference>
<dbReference type="Proteomes" id="UP000346198">
    <property type="component" value="Unassembled WGS sequence"/>
</dbReference>
<feature type="chain" id="PRO_5025428308" description="Autotransporter domain-containing protein" evidence="2">
    <location>
        <begin position="20"/>
        <end position="1256"/>
    </location>
</feature>
<evidence type="ECO:0000256" key="1">
    <source>
        <dbReference type="SAM" id="MobiDB-lite"/>
    </source>
</evidence>
<feature type="domain" description="Autotransporter" evidence="3">
    <location>
        <begin position="976"/>
        <end position="1256"/>
    </location>
</feature>
<name>A0A6C2UM75_9BACT</name>
<sequence>MNRLLAVIAVVSLSTITFAADNEWDANNSGYNGAFGVTNGTSPDWSTETDIYTTEPGNTNNLGYLKLLNSVSTTVTLSNSFNGFVETTLGDKVLVTNRYVATAGTSVTGSDAGNATSEDRSLPASAFIADGHKTTGPVPGLGLVTTYYTSLELDGGRYAGGAGSVDDVMQAGAGHDAVQAAELATLLINDVILEGGAGTNLLTNGNDLDASGGNGLYLSNTKDTLFSASQAVGGNAGSVVQQTVGKAAVSSGGSGIDFRALVSPIDKNAQFLRVTNSIALGGSGGNISGTTSSVADGGAAISTLGGALDISYSELNGGTGGVVNVSGASITSSAKGGDGLSVLGNPFNPSDNSILENTTVFGGIGGSVTSSGNSSTGDASGGHGVAVSTAYEGLTVVNGSYAGGKGGTVVSAASATADGGDGINFSGNIVTSFVANVDGGTFTGGDGGVADNTSGGVASADGGDGFQASVATVTIHDGIFSGGLGGVANGVAGNDGYAARFSDVALTVSNGTFGGRGVLLESSASGTNAINIAGGSFSTAEFSGNNVLNISTGSFDNLLFSGSGLNQASITGGQFDQLMFDGSGINNVDATNARLTQLRFDGSTVNTLNVTNNGMAIDRLEQYAGIANLAFNTNHTINNIYIAGGEMNIDGSDLSVAGGNMYQLEAASAQLNISDDFSVRDGGKVNLGLGKVVVGGDTVAESGAEFTTVYDGTKNGVIQGETMTFNEGVKWTINGGDNAIAVGHSFTLAESTSSNLASSILLGDVEYVGSGGNWLEGIGDVLVVDDAYLNAIYGTSDLNDALGVSEDDKSNYGKAVNDLTLVLDKEGDAYALLKGMSETEADYNLKTAYVRTPEMANALIGLQSVFTDQIKDRSRSYLRYKNWGGAGAHSPEGAAGPEFWYEDTKAWINDHLPTWDAKGTARRVDDAAPKPSIKGDPGSVEKPYVASTAGQDAKEYGAFRDWFEGLLPKPSADDVEIPATYQIWGRGYGSRMKQQGTGGHSGYDTTLGGAVVGADKRFNNLLLGLGGGYAHTKVNGDDDNDGEADTAHGVAYAAINGERAYVDLNVNYAFSDVDTDSIRTIGYKANYKARAVSMYIGGGLGFAMFNDTLLFTPEASLLTTYYDRDSYTERSSQGFPQKKWDSYDQWSYLSSVGATLSTIHNFDALNIEMEFQPEIRAHWLHEFNDDMDDPSYRMVGGVNKIGVDLQAREEDLFKFGAGVRFSKFASDSFELGVDVDGVFGDNYEAYIISGKLMQRF</sequence>
<dbReference type="EMBL" id="CAAHFH010000002">
    <property type="protein sequence ID" value="VGO21228.1"/>
    <property type="molecule type" value="Genomic_DNA"/>
</dbReference>